<keyword evidence="4" id="KW-1185">Reference proteome</keyword>
<keyword evidence="1" id="KW-0472">Membrane</keyword>
<evidence type="ECO:0000313" key="3">
    <source>
        <dbReference type="EMBL" id="SAK81018.1"/>
    </source>
</evidence>
<keyword evidence="1" id="KW-0812">Transmembrane</keyword>
<proteinExistence type="predicted"/>
<keyword evidence="1" id="KW-1133">Transmembrane helix</keyword>
<organism evidence="3 4">
    <name type="scientific">Caballeronia hypogeia</name>
    <dbReference type="NCBI Taxonomy" id="1777140"/>
    <lineage>
        <taxon>Bacteria</taxon>
        <taxon>Pseudomonadati</taxon>
        <taxon>Pseudomonadota</taxon>
        <taxon>Betaproteobacteria</taxon>
        <taxon>Burkholderiales</taxon>
        <taxon>Burkholderiaceae</taxon>
        <taxon>Caballeronia</taxon>
    </lineage>
</organism>
<accession>A0A158CF68</accession>
<feature type="transmembrane region" description="Helical" evidence="1">
    <location>
        <begin position="48"/>
        <end position="64"/>
    </location>
</feature>
<protein>
    <submittedName>
        <fullName evidence="3">HPP family protein</fullName>
    </submittedName>
</protein>
<feature type="transmembrane region" description="Helical" evidence="1">
    <location>
        <begin position="137"/>
        <end position="157"/>
    </location>
</feature>
<evidence type="ECO:0000259" key="2">
    <source>
        <dbReference type="Pfam" id="PF04982"/>
    </source>
</evidence>
<comment type="caution">
    <text evidence="3">The sequence shown here is derived from an EMBL/GenBank/DDBJ whole genome shotgun (WGS) entry which is preliminary data.</text>
</comment>
<feature type="domain" description="HPP transmembrane region" evidence="2">
    <location>
        <begin position="18"/>
        <end position="165"/>
    </location>
</feature>
<dbReference type="Proteomes" id="UP000054851">
    <property type="component" value="Unassembled WGS sequence"/>
</dbReference>
<dbReference type="OrthoDB" id="9811720at2"/>
<dbReference type="Pfam" id="PF04982">
    <property type="entry name" value="TM_HPP"/>
    <property type="match status" value="1"/>
</dbReference>
<sequence length="170" mass="17750">MTTPSAASAGANGAPTRRTHARSILLAGLGAFVGLAFVGMLAQETSEPWILGSFGATCVLLFGFPSSPFSQPRNIIGGHVLTSLTGLLCLQLFGPGYVPMAVAAASALMLMMLTRTVHPPAGSNPVIIFAAQPGWSFLALPTMFGAVTLVLIGWVYWAVVKRGSWPHQGR</sequence>
<evidence type="ECO:0000313" key="4">
    <source>
        <dbReference type="Proteomes" id="UP000054851"/>
    </source>
</evidence>
<dbReference type="EMBL" id="FCOA02000022">
    <property type="protein sequence ID" value="SAK81018.1"/>
    <property type="molecule type" value="Genomic_DNA"/>
</dbReference>
<dbReference type="STRING" id="1777140.AWB79_05264"/>
<evidence type="ECO:0000256" key="1">
    <source>
        <dbReference type="SAM" id="Phobius"/>
    </source>
</evidence>
<dbReference type="AlphaFoldDB" id="A0A158CF68"/>
<feature type="transmembrane region" description="Helical" evidence="1">
    <location>
        <begin position="24"/>
        <end position="42"/>
    </location>
</feature>
<dbReference type="InterPro" id="IPR058581">
    <property type="entry name" value="TM_HPP"/>
</dbReference>
<name>A0A158CF68_9BURK</name>
<feature type="transmembrane region" description="Helical" evidence="1">
    <location>
        <begin position="76"/>
        <end position="94"/>
    </location>
</feature>
<dbReference type="PANTHER" id="PTHR33741">
    <property type="entry name" value="TRANSMEMBRANE PROTEIN DDB_G0269096-RELATED"/>
    <property type="match status" value="1"/>
</dbReference>
<dbReference type="InterPro" id="IPR007065">
    <property type="entry name" value="HPP"/>
</dbReference>
<reference evidence="3" key="1">
    <citation type="submission" date="2016-01" db="EMBL/GenBank/DDBJ databases">
        <authorList>
            <person name="Peeters C."/>
        </authorList>
    </citation>
    <scope>NUCLEOTIDE SEQUENCE</scope>
    <source>
        <strain evidence="3">LMG 29322</strain>
    </source>
</reference>
<dbReference type="PANTHER" id="PTHR33741:SF5">
    <property type="entry name" value="TRANSMEMBRANE PROTEIN DDB_G0269096-RELATED"/>
    <property type="match status" value="1"/>
</dbReference>
<gene>
    <name evidence="3" type="ORF">AWB79_05264</name>
</gene>